<accession>A0A914ZQW6</accession>
<dbReference type="InterPro" id="IPR002048">
    <property type="entry name" value="EF_hand_dom"/>
</dbReference>
<dbReference type="PANTHER" id="PTHR12085">
    <property type="entry name" value="SERINE/THREONINE-PROTEIN PHOSPHATASE 2A REGULATORY SUBUNIT B'' SUBUNIT GAMMA"/>
    <property type="match status" value="1"/>
</dbReference>
<evidence type="ECO:0000256" key="3">
    <source>
        <dbReference type="ARBA" id="ARBA00022837"/>
    </source>
</evidence>
<evidence type="ECO:0000313" key="6">
    <source>
        <dbReference type="Proteomes" id="UP000887569"/>
    </source>
</evidence>
<dbReference type="GO" id="GO:0005509">
    <property type="term" value="F:calcium ion binding"/>
    <property type="evidence" value="ECO:0007669"/>
    <property type="project" value="InterPro"/>
</dbReference>
<dbReference type="PROSITE" id="PS00018">
    <property type="entry name" value="EF_HAND_1"/>
    <property type="match status" value="2"/>
</dbReference>
<evidence type="ECO:0000256" key="1">
    <source>
        <dbReference type="ARBA" id="ARBA00004496"/>
    </source>
</evidence>
<dbReference type="PROSITE" id="PS00448">
    <property type="entry name" value="CLOS_CELLULOSOME_RPT"/>
    <property type="match status" value="1"/>
</dbReference>
<dbReference type="GO" id="GO:0005737">
    <property type="term" value="C:cytoplasm"/>
    <property type="evidence" value="ECO:0007669"/>
    <property type="project" value="UniProtKB-SubCell"/>
</dbReference>
<dbReference type="GO" id="GO:0000272">
    <property type="term" value="P:polysaccharide catabolic process"/>
    <property type="evidence" value="ECO:0007669"/>
    <property type="project" value="InterPro"/>
</dbReference>
<dbReference type="WBParaSite" id="PgB15_g017_t03">
    <property type="protein sequence ID" value="PgB15_g017_t03"/>
    <property type="gene ID" value="PgB15_g017"/>
</dbReference>
<evidence type="ECO:0000313" key="9">
    <source>
        <dbReference type="WBParaSite" id="PgB15_g017_t04"/>
    </source>
</evidence>
<dbReference type="InterPro" id="IPR018247">
    <property type="entry name" value="EF_Hand_1_Ca_BS"/>
</dbReference>
<dbReference type="WBParaSite" id="PgB15_g017_t02">
    <property type="protein sequence ID" value="PgB15_g017_t02"/>
    <property type="gene ID" value="PgB15_g017"/>
</dbReference>
<dbReference type="WBParaSite" id="PgB15_g017_t01">
    <property type="protein sequence ID" value="PgB15_g017_t01"/>
    <property type="gene ID" value="PgB15_g017"/>
</dbReference>
<evidence type="ECO:0000313" key="8">
    <source>
        <dbReference type="WBParaSite" id="PgB15_g017_t02"/>
    </source>
</evidence>
<evidence type="ECO:0000313" key="7">
    <source>
        <dbReference type="WBParaSite" id="PgB15_g017_t01"/>
    </source>
</evidence>
<protein>
    <submittedName>
        <fullName evidence="7 8">EF-hand domain-containing protein</fullName>
    </submittedName>
</protein>
<dbReference type="InterPro" id="IPR039865">
    <property type="entry name" value="PPP2R3C"/>
</dbReference>
<dbReference type="GO" id="GO:0004553">
    <property type="term" value="F:hydrolase activity, hydrolyzing O-glycosyl compounds"/>
    <property type="evidence" value="ECO:0007669"/>
    <property type="project" value="InterPro"/>
</dbReference>
<keyword evidence="2" id="KW-0963">Cytoplasm</keyword>
<dbReference type="PANTHER" id="PTHR12085:SF3">
    <property type="entry name" value="SERINE_THREONINE-PROTEIN PHOSPHATASE 2A REGULATORY SUBUNIT B'' SUBUNIT GAMMA"/>
    <property type="match status" value="1"/>
</dbReference>
<proteinExistence type="predicted"/>
<feature type="domain" description="EF-hand" evidence="5">
    <location>
        <begin position="331"/>
        <end position="366"/>
    </location>
</feature>
<dbReference type="GO" id="GO:0005819">
    <property type="term" value="C:spindle"/>
    <property type="evidence" value="ECO:0007669"/>
    <property type="project" value="TreeGrafter"/>
</dbReference>
<keyword evidence="6" id="KW-1185">Reference proteome</keyword>
<dbReference type="InterPro" id="IPR011992">
    <property type="entry name" value="EF-hand-dom_pair"/>
</dbReference>
<dbReference type="WBParaSite" id="PgB15_g017_t04">
    <property type="protein sequence ID" value="PgB15_g017_t04"/>
    <property type="gene ID" value="PgB15_g017"/>
</dbReference>
<dbReference type="Proteomes" id="UP000887569">
    <property type="component" value="Unplaced"/>
</dbReference>
<evidence type="ECO:0000259" key="5">
    <source>
        <dbReference type="PROSITE" id="PS50222"/>
    </source>
</evidence>
<dbReference type="AlphaFoldDB" id="A0A914ZQW6"/>
<sequence>MTEEGSTVADVGTSASKSRMSVSRFGDTSADEWTTEKKMRWKLREEARNRLLRFETEKIPSDEEIDAFYEVLKENHSPPLSEGVEMIRYDAYRKALRDCSPLIRTFIPSTTFICLQSMNSHDPFGRVPVDSIHTYLRLRKDKMSKIIALSYYDSIGKGFLTDDDLTEYISEEYISRSPSLCMLQGCGSYGRNYYLTMAVRKFFFFLDPMHHRRIRIIDAVSSGFLEELESVVTAPEIIDEGDKSSECVSSTLKSDELPNWFSKANCQRVADLYLQLDGDGNGLLSFAEMSDFQHVTNAFMQRVFEVHQSYENSEIDLRGFCDLLLAMNYKDDPVALTYYFRALDVNEDGYLDSSDLAFFYSDLATLYNEYVDGFLPTPLFDDIKSEIFDICRPKDPLRISLKDLIACGKGGTVVGMLTDLDCLWRYENRDDLACQKEQ</sequence>
<organism evidence="6 9">
    <name type="scientific">Parascaris univalens</name>
    <name type="common">Nematode worm</name>
    <dbReference type="NCBI Taxonomy" id="6257"/>
    <lineage>
        <taxon>Eukaryota</taxon>
        <taxon>Metazoa</taxon>
        <taxon>Ecdysozoa</taxon>
        <taxon>Nematoda</taxon>
        <taxon>Chromadorea</taxon>
        <taxon>Rhabditida</taxon>
        <taxon>Spirurina</taxon>
        <taxon>Ascaridomorpha</taxon>
        <taxon>Ascaridoidea</taxon>
        <taxon>Ascarididae</taxon>
        <taxon>Parascaris</taxon>
    </lineage>
</organism>
<reference evidence="7 8" key="1">
    <citation type="submission" date="2022-11" db="UniProtKB">
        <authorList>
            <consortium name="WormBaseParasite"/>
        </authorList>
    </citation>
    <scope>IDENTIFICATION</scope>
</reference>
<dbReference type="SUPFAM" id="SSF47473">
    <property type="entry name" value="EF-hand"/>
    <property type="match status" value="1"/>
</dbReference>
<comment type="subcellular location">
    <subcellularLocation>
        <location evidence="1">Cytoplasm</location>
    </subcellularLocation>
</comment>
<keyword evidence="3" id="KW-0106">Calcium</keyword>
<feature type="region of interest" description="Disordered" evidence="4">
    <location>
        <begin position="1"/>
        <end position="31"/>
    </location>
</feature>
<dbReference type="GO" id="GO:0030865">
    <property type="term" value="P:cortical cytoskeleton organization"/>
    <property type="evidence" value="ECO:0007669"/>
    <property type="project" value="TreeGrafter"/>
</dbReference>
<evidence type="ECO:0000256" key="2">
    <source>
        <dbReference type="ARBA" id="ARBA00022490"/>
    </source>
</evidence>
<dbReference type="GO" id="GO:0000226">
    <property type="term" value="P:microtubule cytoskeleton organization"/>
    <property type="evidence" value="ECO:0007669"/>
    <property type="project" value="TreeGrafter"/>
</dbReference>
<name>A0A914ZQW6_PARUN</name>
<dbReference type="InterPro" id="IPR002105">
    <property type="entry name" value="Dockerin_1_rpt"/>
</dbReference>
<evidence type="ECO:0000256" key="4">
    <source>
        <dbReference type="SAM" id="MobiDB-lite"/>
    </source>
</evidence>
<dbReference type="Gene3D" id="1.10.238.10">
    <property type="entry name" value="EF-hand"/>
    <property type="match status" value="1"/>
</dbReference>
<dbReference type="GO" id="GO:0005813">
    <property type="term" value="C:centrosome"/>
    <property type="evidence" value="ECO:0007669"/>
    <property type="project" value="TreeGrafter"/>
</dbReference>
<dbReference type="PROSITE" id="PS50222">
    <property type="entry name" value="EF_HAND_2"/>
    <property type="match status" value="1"/>
</dbReference>
<dbReference type="GO" id="GO:0035303">
    <property type="term" value="P:regulation of dephosphorylation"/>
    <property type="evidence" value="ECO:0007669"/>
    <property type="project" value="InterPro"/>
</dbReference>